<gene>
    <name evidence="1" type="ORF">OHB35_00485</name>
</gene>
<name>A0ABZ1H0N0_STRPH</name>
<proteinExistence type="predicted"/>
<keyword evidence="2" id="KW-1185">Reference proteome</keyword>
<reference evidence="1 2" key="1">
    <citation type="submission" date="2022-10" db="EMBL/GenBank/DDBJ databases">
        <title>The complete genomes of actinobacterial strains from the NBC collection.</title>
        <authorList>
            <person name="Joergensen T.S."/>
            <person name="Alvarez Arevalo M."/>
            <person name="Sterndorff E.B."/>
            <person name="Faurdal D."/>
            <person name="Vuksanovic O."/>
            <person name="Mourched A.-S."/>
            <person name="Charusanti P."/>
            <person name="Shaw S."/>
            <person name="Blin K."/>
            <person name="Weber T."/>
        </authorList>
    </citation>
    <scope>NUCLEOTIDE SEQUENCE [LARGE SCALE GENOMIC DNA]</scope>
    <source>
        <strain evidence="1 2">NBC 01752</strain>
    </source>
</reference>
<sequence length="173" mass="19184">MTPWSNENLSTCIADDPHAVHPGDSAWPTPAQPGDDIDYFLPPPNPAHRLSYTLAPHDQRRLALHAALTAAGIPPKPEDRAVIDQLSALPANVNTVLQLSSPSFTDRRAMRPMNPCNPGVRGGSNLVRLLRTFVLPPPTRDREHALRWTAWCRCHQATAQACHQQRHHLCDQP</sequence>
<organism evidence="1 2">
    <name type="scientific">Streptomyces phaeochromogenes</name>
    <dbReference type="NCBI Taxonomy" id="1923"/>
    <lineage>
        <taxon>Bacteria</taxon>
        <taxon>Bacillati</taxon>
        <taxon>Actinomycetota</taxon>
        <taxon>Actinomycetes</taxon>
        <taxon>Kitasatosporales</taxon>
        <taxon>Streptomycetaceae</taxon>
        <taxon>Streptomyces</taxon>
        <taxon>Streptomyces phaeochromogenes group</taxon>
    </lineage>
</organism>
<dbReference type="RefSeq" id="WP_326757400.1">
    <property type="nucleotide sequence ID" value="NZ_CP109135.1"/>
</dbReference>
<evidence type="ECO:0000313" key="1">
    <source>
        <dbReference type="EMBL" id="WSD11814.1"/>
    </source>
</evidence>
<accession>A0ABZ1H0N0</accession>
<protein>
    <submittedName>
        <fullName evidence="1">Uncharacterized protein</fullName>
    </submittedName>
</protein>
<dbReference type="EMBL" id="CP109135">
    <property type="protein sequence ID" value="WSD11814.1"/>
    <property type="molecule type" value="Genomic_DNA"/>
</dbReference>
<dbReference type="Proteomes" id="UP001340816">
    <property type="component" value="Chromosome"/>
</dbReference>
<evidence type="ECO:0000313" key="2">
    <source>
        <dbReference type="Proteomes" id="UP001340816"/>
    </source>
</evidence>